<comment type="cofactor">
    <cofactor evidence="1">
        <name>a divalent metal cation</name>
        <dbReference type="ChEBI" id="CHEBI:60240"/>
    </cofactor>
</comment>
<dbReference type="InterPro" id="IPR027806">
    <property type="entry name" value="HARBI1_dom"/>
</dbReference>
<proteinExistence type="inferred from homology"/>
<comment type="subcellular location">
    <subcellularLocation>
        <location evidence="2">Nucleus</location>
    </subcellularLocation>
</comment>
<feature type="domain" description="DDE Tnp4" evidence="8">
    <location>
        <begin position="164"/>
        <end position="329"/>
    </location>
</feature>
<keyword evidence="5" id="KW-0479">Metal-binding</keyword>
<dbReference type="Proteomes" id="UP001164746">
    <property type="component" value="Chromosome 13"/>
</dbReference>
<evidence type="ECO:0000313" key="10">
    <source>
        <dbReference type="Proteomes" id="UP001164746"/>
    </source>
</evidence>
<protein>
    <submittedName>
        <fullName evidence="9">HARB1-like protein</fullName>
    </submittedName>
</protein>
<sequence>MCSERKTIIKAACVVRPVCRVRGTSVKAECLVMPSPYTGNQCKRNVYCEVGVMFGEPLTKAKKAEKAKIPVGCPPGLFDEILVKITPVIERQDTKFRSALPPGLKLSVTLKHLATGDNYSSLSYAFRCTYKDEAFAVPVTPDEWRSLSREFEDKWSLPHAVGALDGKHIAISKPSNTGSLYYNYKGFFSIPLLALVDAQYRFIWIEVGGVGHMSDAQIYNDSELSELEESRIGLLPPCPLPNDDQNQDIPYFILGDDAFALRTYLMKPYGRRVMPREELIFNYRISRGRRVVENAFGILAKRFRCFLGTLEQGPDTVREIIEGSVMLHNLLRFPVIPVNEVGHEDEEHNLVPGNWRDEVQWQNVDVPPQGRNRDTLDAKQQREYIKGCWSSRVAGQTDPTPEKDENI</sequence>
<evidence type="ECO:0000256" key="6">
    <source>
        <dbReference type="ARBA" id="ARBA00022801"/>
    </source>
</evidence>
<gene>
    <name evidence="9" type="ORF">MAR_038042</name>
</gene>
<organism evidence="9 10">
    <name type="scientific">Mya arenaria</name>
    <name type="common">Soft-shell clam</name>
    <dbReference type="NCBI Taxonomy" id="6604"/>
    <lineage>
        <taxon>Eukaryota</taxon>
        <taxon>Metazoa</taxon>
        <taxon>Spiralia</taxon>
        <taxon>Lophotrochozoa</taxon>
        <taxon>Mollusca</taxon>
        <taxon>Bivalvia</taxon>
        <taxon>Autobranchia</taxon>
        <taxon>Heteroconchia</taxon>
        <taxon>Euheterodonta</taxon>
        <taxon>Imparidentia</taxon>
        <taxon>Neoheterodontei</taxon>
        <taxon>Myida</taxon>
        <taxon>Myoidea</taxon>
        <taxon>Myidae</taxon>
        <taxon>Mya</taxon>
    </lineage>
</organism>
<name>A0ABY7FQ80_MYAAR</name>
<comment type="similarity">
    <text evidence="3">Belongs to the HARBI1 family.</text>
</comment>
<dbReference type="EMBL" id="CP111024">
    <property type="protein sequence ID" value="WAR24373.1"/>
    <property type="molecule type" value="Genomic_DNA"/>
</dbReference>
<keyword evidence="7" id="KW-0539">Nucleus</keyword>
<dbReference type="PANTHER" id="PTHR22930:SF198">
    <property type="entry name" value="DDE TNP4 DOMAIN-CONTAINING PROTEIN"/>
    <property type="match status" value="1"/>
</dbReference>
<dbReference type="Pfam" id="PF13359">
    <property type="entry name" value="DDE_Tnp_4"/>
    <property type="match status" value="1"/>
</dbReference>
<keyword evidence="6" id="KW-0378">Hydrolase</keyword>
<evidence type="ECO:0000259" key="8">
    <source>
        <dbReference type="Pfam" id="PF13359"/>
    </source>
</evidence>
<evidence type="ECO:0000256" key="5">
    <source>
        <dbReference type="ARBA" id="ARBA00022723"/>
    </source>
</evidence>
<evidence type="ECO:0000256" key="1">
    <source>
        <dbReference type="ARBA" id="ARBA00001968"/>
    </source>
</evidence>
<keyword evidence="10" id="KW-1185">Reference proteome</keyword>
<accession>A0ABY7FQ80</accession>
<dbReference type="InterPro" id="IPR045249">
    <property type="entry name" value="HARBI1-like"/>
</dbReference>
<evidence type="ECO:0000256" key="4">
    <source>
        <dbReference type="ARBA" id="ARBA00022722"/>
    </source>
</evidence>
<keyword evidence="4" id="KW-0540">Nuclease</keyword>
<evidence type="ECO:0000256" key="2">
    <source>
        <dbReference type="ARBA" id="ARBA00004123"/>
    </source>
</evidence>
<evidence type="ECO:0000256" key="3">
    <source>
        <dbReference type="ARBA" id="ARBA00006958"/>
    </source>
</evidence>
<evidence type="ECO:0000313" key="9">
    <source>
        <dbReference type="EMBL" id="WAR24373.1"/>
    </source>
</evidence>
<reference evidence="9" key="1">
    <citation type="submission" date="2022-11" db="EMBL/GenBank/DDBJ databases">
        <title>Centuries of genome instability and evolution in soft-shell clam transmissible cancer (bioRxiv).</title>
        <authorList>
            <person name="Hart S.F.M."/>
            <person name="Yonemitsu M.A."/>
            <person name="Giersch R.M."/>
            <person name="Beal B.F."/>
            <person name="Arriagada G."/>
            <person name="Davis B.W."/>
            <person name="Ostrander E.A."/>
            <person name="Goff S.P."/>
            <person name="Metzger M.J."/>
        </authorList>
    </citation>
    <scope>NUCLEOTIDE SEQUENCE</scope>
    <source>
        <strain evidence="9">MELC-2E11</strain>
        <tissue evidence="9">Siphon/mantle</tissue>
    </source>
</reference>
<evidence type="ECO:0000256" key="7">
    <source>
        <dbReference type="ARBA" id="ARBA00023242"/>
    </source>
</evidence>
<dbReference type="PANTHER" id="PTHR22930">
    <property type="match status" value="1"/>
</dbReference>